<dbReference type="GO" id="GO:0012505">
    <property type="term" value="C:endomembrane system"/>
    <property type="evidence" value="ECO:0007669"/>
    <property type="project" value="UniProtKB-SubCell"/>
</dbReference>
<dbReference type="GO" id="GO:0071555">
    <property type="term" value="P:cell wall organization"/>
    <property type="evidence" value="ECO:0007669"/>
    <property type="project" value="UniProtKB-KW"/>
</dbReference>
<keyword evidence="2" id="KW-0328">Glycosyltransferase</keyword>
<comment type="subcellular location">
    <subcellularLocation>
        <location evidence="1">Endomembrane system</location>
    </subcellularLocation>
</comment>
<dbReference type="GO" id="GO:0016760">
    <property type="term" value="F:cellulose synthase (UDP-forming) activity"/>
    <property type="evidence" value="ECO:0007669"/>
    <property type="project" value="InterPro"/>
</dbReference>
<feature type="transmembrane region" description="Helical" evidence="8">
    <location>
        <begin position="107"/>
        <end position="125"/>
    </location>
</feature>
<protein>
    <submittedName>
        <fullName evidence="9">Uncharacterized protein</fullName>
    </submittedName>
</protein>
<keyword evidence="7" id="KW-0961">Cell wall biogenesis/degradation</keyword>
<dbReference type="PANTHER" id="PTHR13301">
    <property type="entry name" value="X-BOX TRANSCRIPTION FACTOR-RELATED"/>
    <property type="match status" value="1"/>
</dbReference>
<evidence type="ECO:0000256" key="8">
    <source>
        <dbReference type="SAM" id="Phobius"/>
    </source>
</evidence>
<gene>
    <name evidence="9" type="ORF">MKW98_010585</name>
</gene>
<sequence>MQMICENEGIPRLVYVSRERRPTYHHRFEAGALNSLSLHRLMSFELQCKLQLRVSGIINNDPYILVLDCDMYCNDPTSAKQAMCFYFPHIFCNLSQNDIYDGQSRSAFKVCTFSIVLALIFFNSLTSDFNFFYR</sequence>
<evidence type="ECO:0000256" key="2">
    <source>
        <dbReference type="ARBA" id="ARBA00022676"/>
    </source>
</evidence>
<dbReference type="AlphaFoldDB" id="A0AAD4S311"/>
<keyword evidence="4 8" id="KW-0812">Transmembrane</keyword>
<evidence type="ECO:0000256" key="5">
    <source>
        <dbReference type="ARBA" id="ARBA00022989"/>
    </source>
</evidence>
<organism evidence="9 10">
    <name type="scientific">Papaver atlanticum</name>
    <dbReference type="NCBI Taxonomy" id="357466"/>
    <lineage>
        <taxon>Eukaryota</taxon>
        <taxon>Viridiplantae</taxon>
        <taxon>Streptophyta</taxon>
        <taxon>Embryophyta</taxon>
        <taxon>Tracheophyta</taxon>
        <taxon>Spermatophyta</taxon>
        <taxon>Magnoliopsida</taxon>
        <taxon>Ranunculales</taxon>
        <taxon>Papaveraceae</taxon>
        <taxon>Papaveroideae</taxon>
        <taxon>Papaver</taxon>
    </lineage>
</organism>
<evidence type="ECO:0000256" key="6">
    <source>
        <dbReference type="ARBA" id="ARBA00023136"/>
    </source>
</evidence>
<evidence type="ECO:0000256" key="4">
    <source>
        <dbReference type="ARBA" id="ARBA00022692"/>
    </source>
</evidence>
<evidence type="ECO:0000256" key="7">
    <source>
        <dbReference type="ARBA" id="ARBA00023316"/>
    </source>
</evidence>
<proteinExistence type="predicted"/>
<keyword evidence="6 8" id="KW-0472">Membrane</keyword>
<dbReference type="EMBL" id="JAJJMB010014886">
    <property type="protein sequence ID" value="KAI3857171.1"/>
    <property type="molecule type" value="Genomic_DNA"/>
</dbReference>
<evidence type="ECO:0000256" key="3">
    <source>
        <dbReference type="ARBA" id="ARBA00022679"/>
    </source>
</evidence>
<name>A0AAD4S311_9MAGN</name>
<dbReference type="InterPro" id="IPR005150">
    <property type="entry name" value="Cellulose_synth"/>
</dbReference>
<dbReference type="GO" id="GO:0030244">
    <property type="term" value="P:cellulose biosynthetic process"/>
    <property type="evidence" value="ECO:0007669"/>
    <property type="project" value="InterPro"/>
</dbReference>
<dbReference type="Proteomes" id="UP001202328">
    <property type="component" value="Unassembled WGS sequence"/>
</dbReference>
<keyword evidence="10" id="KW-1185">Reference proteome</keyword>
<evidence type="ECO:0000313" key="9">
    <source>
        <dbReference type="EMBL" id="KAI3857171.1"/>
    </source>
</evidence>
<dbReference type="Pfam" id="PF03552">
    <property type="entry name" value="Cellulose_synt"/>
    <property type="match status" value="1"/>
</dbReference>
<evidence type="ECO:0000313" key="10">
    <source>
        <dbReference type="Proteomes" id="UP001202328"/>
    </source>
</evidence>
<reference evidence="9" key="1">
    <citation type="submission" date="2022-04" db="EMBL/GenBank/DDBJ databases">
        <title>A functionally conserved STORR gene fusion in Papaver species that diverged 16.8 million years ago.</title>
        <authorList>
            <person name="Catania T."/>
        </authorList>
    </citation>
    <scope>NUCLEOTIDE SEQUENCE</scope>
    <source>
        <strain evidence="9">S-188037</strain>
    </source>
</reference>
<evidence type="ECO:0000256" key="1">
    <source>
        <dbReference type="ARBA" id="ARBA00004308"/>
    </source>
</evidence>
<keyword evidence="3" id="KW-0808">Transferase</keyword>
<keyword evidence="5 8" id="KW-1133">Transmembrane helix</keyword>
<comment type="caution">
    <text evidence="9">The sequence shown here is derived from an EMBL/GenBank/DDBJ whole genome shotgun (WGS) entry which is preliminary data.</text>
</comment>
<accession>A0AAD4S311</accession>
<dbReference type="GO" id="GO:0016020">
    <property type="term" value="C:membrane"/>
    <property type="evidence" value="ECO:0007669"/>
    <property type="project" value="InterPro"/>
</dbReference>